<dbReference type="VEuPathDB" id="FungiDB:PSHT_15654"/>
<evidence type="ECO:0000313" key="2">
    <source>
        <dbReference type="Proteomes" id="UP000239156"/>
    </source>
</evidence>
<name>A0A2S4V8F8_9BASI</name>
<reference evidence="1" key="1">
    <citation type="submission" date="2017-12" db="EMBL/GenBank/DDBJ databases">
        <title>Gene loss provides genomic basis for host adaptation in cereal stripe rust fungi.</title>
        <authorList>
            <person name="Xia C."/>
        </authorList>
    </citation>
    <scope>NUCLEOTIDE SEQUENCE [LARGE SCALE GENOMIC DNA]</scope>
    <source>
        <strain evidence="1">93-210</strain>
    </source>
</reference>
<organism evidence="1 2">
    <name type="scientific">Puccinia striiformis</name>
    <dbReference type="NCBI Taxonomy" id="27350"/>
    <lineage>
        <taxon>Eukaryota</taxon>
        <taxon>Fungi</taxon>
        <taxon>Dikarya</taxon>
        <taxon>Basidiomycota</taxon>
        <taxon>Pucciniomycotina</taxon>
        <taxon>Pucciniomycetes</taxon>
        <taxon>Pucciniales</taxon>
        <taxon>Pucciniaceae</taxon>
        <taxon>Puccinia</taxon>
    </lineage>
</organism>
<dbReference type="VEuPathDB" id="FungiDB:PSTT_09490"/>
<proteinExistence type="predicted"/>
<evidence type="ECO:0000313" key="1">
    <source>
        <dbReference type="EMBL" id="POW05774.1"/>
    </source>
</evidence>
<comment type="caution">
    <text evidence="1">The sequence shown here is derived from an EMBL/GenBank/DDBJ whole genome shotgun (WGS) entry which is preliminary data.</text>
</comment>
<gene>
    <name evidence="1" type="ORF">PSTT_09490</name>
</gene>
<dbReference type="VEuPathDB" id="FungiDB:PSHT_15653"/>
<keyword evidence="2" id="KW-1185">Reference proteome</keyword>
<sequence>YPFFCESFETIVSFLLRNNDRIGLEEIQDLCYEAFSVVLKSVHGSSSDSIPNRINHEINLHTTADSITCLTTRPTGFRDALSKPALDLDRSHQQVEPRPFVQASEEPREAIVLLLPPVPSPIQPSLFQSEACLETDVENDHLDALDSSLHEFPNPQVPDIPIFELLTINPSVKEENKILASRHQVKRNLEDSVACFSHLASGHNISASDSHSPYPIDLLHEECGEDHNYFIDQLDPSSCSFDTQSQDNNLVEDLNIIRIPVNLKFFPSDLVIPLEGSLRDENKLPMFCFEEEDTSFSNHFFGFRIENRSRSFVSGLASRPSAGQEPAIIREFSVPEIPQAWTFWPNEFSLLIGDLSQSIHRLVVVKTSGGTLRSRYPPTVAFQFMNKIYRSELALTESYLDLEDQHSLLDTLSCKTTKHHYEIQTSSHFHKSHFTSWFLQSPPRSSSLCPLDRLASRNDLTSNIKSHGLSATFTQDRGSQPPLIYHSSLLSSFSQNDPIESVVPISSDYLILLALSKET</sequence>
<accession>A0A2S4V8F8</accession>
<dbReference type="EMBL" id="PKSL01000094">
    <property type="protein sequence ID" value="POW05774.1"/>
    <property type="molecule type" value="Genomic_DNA"/>
</dbReference>
<dbReference type="AlphaFoldDB" id="A0A2S4V8F8"/>
<dbReference type="Proteomes" id="UP000239156">
    <property type="component" value="Unassembled WGS sequence"/>
</dbReference>
<feature type="non-terminal residue" evidence="1">
    <location>
        <position position="519"/>
    </location>
</feature>
<feature type="non-terminal residue" evidence="1">
    <location>
        <position position="1"/>
    </location>
</feature>
<protein>
    <submittedName>
        <fullName evidence="1">Uncharacterized protein</fullName>
    </submittedName>
</protein>